<gene>
    <name evidence="1" type="ORF">MYCIT1_LOCUS35633</name>
</gene>
<proteinExistence type="predicted"/>
<accession>A0AAD2HW64</accession>
<keyword evidence="2" id="KW-1185">Reference proteome</keyword>
<evidence type="ECO:0000313" key="1">
    <source>
        <dbReference type="EMBL" id="CAK5283243.1"/>
    </source>
</evidence>
<dbReference type="EMBL" id="CAVNYO010000466">
    <property type="protein sequence ID" value="CAK5283243.1"/>
    <property type="molecule type" value="Genomic_DNA"/>
</dbReference>
<name>A0AAD2HW64_9AGAR</name>
<comment type="caution">
    <text evidence="1">The sequence shown here is derived from an EMBL/GenBank/DDBJ whole genome shotgun (WGS) entry which is preliminary data.</text>
</comment>
<sequence length="232" mass="24466">MTGLGRISVPSASVEKAVGLNALTQLPRWPLPRCCTGCPSGVEHAGPRNCAYKREPRTPETIQRLHPVALGSSTTQSHPGSAMRFTATSFAALAAALVAGVSASPVAEKDWKYTLGWNGTILDPLAIGIPQDGTSARSLEARTPGGVFICTNINFSGTCGYAVQPLGVCITLTSPWYRTISSFGPDPGATCFAYSQNSCAEAQWEFTYPGDGTGGLGTNDPWNDQITNFMCE</sequence>
<dbReference type="AlphaFoldDB" id="A0AAD2HW64"/>
<evidence type="ECO:0000313" key="2">
    <source>
        <dbReference type="Proteomes" id="UP001295794"/>
    </source>
</evidence>
<dbReference type="Proteomes" id="UP001295794">
    <property type="component" value="Unassembled WGS sequence"/>
</dbReference>
<organism evidence="1 2">
    <name type="scientific">Mycena citricolor</name>
    <dbReference type="NCBI Taxonomy" id="2018698"/>
    <lineage>
        <taxon>Eukaryota</taxon>
        <taxon>Fungi</taxon>
        <taxon>Dikarya</taxon>
        <taxon>Basidiomycota</taxon>
        <taxon>Agaricomycotina</taxon>
        <taxon>Agaricomycetes</taxon>
        <taxon>Agaricomycetidae</taxon>
        <taxon>Agaricales</taxon>
        <taxon>Marasmiineae</taxon>
        <taxon>Mycenaceae</taxon>
        <taxon>Mycena</taxon>
    </lineage>
</organism>
<reference evidence="1" key="1">
    <citation type="submission" date="2023-11" db="EMBL/GenBank/DDBJ databases">
        <authorList>
            <person name="De Vega J J."/>
            <person name="De Vega J J."/>
        </authorList>
    </citation>
    <scope>NUCLEOTIDE SEQUENCE</scope>
</reference>
<protein>
    <submittedName>
        <fullName evidence="1">Uncharacterized protein</fullName>
    </submittedName>
</protein>